<comment type="function">
    <text evidence="1">The light-harvesting complex (LHC) functions as a light receptor, it captures and delivers excitation energy to photosystems with which it is closely associated. Energy is transferred from the carotenoid and chlorophyll C (or B) to chlorophyll A and the photosynthetic reaction centers where it is used to synthesize ATP and reducing power.</text>
</comment>
<evidence type="ECO:0000256" key="4">
    <source>
        <dbReference type="ARBA" id="ARBA00022528"/>
    </source>
</evidence>
<dbReference type="SUPFAM" id="SSF103511">
    <property type="entry name" value="Chlorophyll a-b binding protein"/>
    <property type="match status" value="1"/>
</dbReference>
<feature type="binding site" evidence="7">
    <location>
        <position position="184"/>
    </location>
    <ligand>
        <name>chlorophyll a</name>
        <dbReference type="ChEBI" id="CHEBI:58416"/>
        <label>1</label>
    </ligand>
</feature>
<dbReference type="InterPro" id="IPR022796">
    <property type="entry name" value="Chloroa_b-bind"/>
</dbReference>
<dbReference type="Pfam" id="PF00504">
    <property type="entry name" value="Chloroa_b-bind"/>
    <property type="match status" value="1"/>
</dbReference>
<comment type="subcellular location">
    <subcellularLocation>
        <location evidence="2">Plastid</location>
        <location evidence="2">Chloroplast</location>
    </subcellularLocation>
</comment>
<name>A0A7S2FNH5_9STRA</name>
<dbReference type="GO" id="GO:0009765">
    <property type="term" value="P:photosynthesis, light harvesting"/>
    <property type="evidence" value="ECO:0007669"/>
    <property type="project" value="InterPro"/>
</dbReference>
<keyword evidence="7" id="KW-0148">Chlorophyll</keyword>
<evidence type="ECO:0000256" key="5">
    <source>
        <dbReference type="ARBA" id="ARBA00022531"/>
    </source>
</evidence>
<dbReference type="PANTHER" id="PTHR21649">
    <property type="entry name" value="CHLOROPHYLL A/B BINDING PROTEIN"/>
    <property type="match status" value="1"/>
</dbReference>
<accession>A0A7S2FNH5</accession>
<comment type="similarity">
    <text evidence="3">Belongs to the fucoxanthin chlorophyll protein family.</text>
</comment>
<feature type="chain" id="PRO_5030591483" description="Plastid light harvesting protein" evidence="8">
    <location>
        <begin position="17"/>
        <end position="222"/>
    </location>
</feature>
<dbReference type="InterPro" id="IPR001344">
    <property type="entry name" value="Chloro_AB-bd_pln"/>
</dbReference>
<evidence type="ECO:0000256" key="7">
    <source>
        <dbReference type="PIRSR" id="PIRSR601344-1"/>
    </source>
</evidence>
<reference evidence="9" key="1">
    <citation type="submission" date="2021-01" db="EMBL/GenBank/DDBJ databases">
        <authorList>
            <person name="Corre E."/>
            <person name="Pelletier E."/>
            <person name="Niang G."/>
            <person name="Scheremetjew M."/>
            <person name="Finn R."/>
            <person name="Kale V."/>
            <person name="Holt S."/>
            <person name="Cochrane G."/>
            <person name="Meng A."/>
            <person name="Brown T."/>
            <person name="Cohen L."/>
        </authorList>
    </citation>
    <scope>NUCLEOTIDE SEQUENCE</scope>
    <source>
        <strain evidence="9">RCC1693</strain>
    </source>
</reference>
<dbReference type="GO" id="GO:0016020">
    <property type="term" value="C:membrane"/>
    <property type="evidence" value="ECO:0007669"/>
    <property type="project" value="InterPro"/>
</dbReference>
<evidence type="ECO:0000256" key="1">
    <source>
        <dbReference type="ARBA" id="ARBA00004022"/>
    </source>
</evidence>
<feature type="binding site" evidence="7">
    <location>
        <position position="80"/>
    </location>
    <ligand>
        <name>chlorophyll a</name>
        <dbReference type="ChEBI" id="CHEBI:58416"/>
        <label>1</label>
    </ligand>
</feature>
<sequence>MFKAAVLALLATSASAFVAKTGPVRSAPVARTAAKGSVSMFDPRGELGVLRPVGFFDPLGLSKGIDEEKFNRWRTVEIKHGRVCMMAFVGFIWQQGVGHFPGYISHSPDLKFADIPDGVAAIGAVPGVGWAQILWFAGLLELGMFSVKTQRAPGAFNFYRPGGPELGGYPGVTDENRAQKLTIELQNGRLAMLGVIGILMGDVVTPDQAGIPFPLEDGIGLF</sequence>
<keyword evidence="6" id="KW-0934">Plastid</keyword>
<keyword evidence="8" id="KW-0732">Signal</keyword>
<evidence type="ECO:0000313" key="9">
    <source>
        <dbReference type="EMBL" id="CAD9404677.1"/>
    </source>
</evidence>
<proteinExistence type="inferred from homology"/>
<feature type="binding site" evidence="7">
    <location>
        <position position="62"/>
    </location>
    <ligand>
        <name>chlorophyll a</name>
        <dbReference type="ChEBI" id="CHEBI:58416"/>
        <label>1</label>
    </ligand>
</feature>
<evidence type="ECO:0000256" key="3">
    <source>
        <dbReference type="ARBA" id="ARBA00005933"/>
    </source>
</evidence>
<evidence type="ECO:0008006" key="10">
    <source>
        <dbReference type="Google" id="ProtNLM"/>
    </source>
</evidence>
<feature type="binding site" description="axial binding residue" evidence="7">
    <location>
        <position position="141"/>
    </location>
    <ligand>
        <name>chlorophyll b</name>
        <dbReference type="ChEBI" id="CHEBI:61721"/>
        <label>1</label>
    </ligand>
    <ligandPart>
        <name>Mg</name>
        <dbReference type="ChEBI" id="CHEBI:25107"/>
    </ligandPart>
</feature>
<feature type="binding site" evidence="7">
    <location>
        <position position="189"/>
    </location>
    <ligand>
        <name>chlorophyll a</name>
        <dbReference type="ChEBI" id="CHEBI:58416"/>
        <label>1</label>
    </ligand>
</feature>
<evidence type="ECO:0000256" key="6">
    <source>
        <dbReference type="ARBA" id="ARBA00022640"/>
    </source>
</evidence>
<keyword evidence="7" id="KW-0157">Chromophore</keyword>
<keyword evidence="5" id="KW-0602">Photosynthesis</keyword>
<protein>
    <recommendedName>
        <fullName evidence="10">Plastid light harvesting protein</fullName>
    </recommendedName>
</protein>
<dbReference type="Gene3D" id="1.10.3460.10">
    <property type="entry name" value="Chlorophyll a/b binding protein domain"/>
    <property type="match status" value="1"/>
</dbReference>
<dbReference type="EMBL" id="HBGT01010743">
    <property type="protein sequence ID" value="CAD9404677.1"/>
    <property type="molecule type" value="Transcribed_RNA"/>
</dbReference>
<dbReference type="GO" id="GO:0016168">
    <property type="term" value="F:chlorophyll binding"/>
    <property type="evidence" value="ECO:0007669"/>
    <property type="project" value="UniProtKB-KW"/>
</dbReference>
<dbReference type="AlphaFoldDB" id="A0A7S2FNH5"/>
<feature type="signal peptide" evidence="8">
    <location>
        <begin position="1"/>
        <end position="16"/>
    </location>
</feature>
<dbReference type="GO" id="GO:0009507">
    <property type="term" value="C:chloroplast"/>
    <property type="evidence" value="ECO:0007669"/>
    <property type="project" value="UniProtKB-SubCell"/>
</dbReference>
<gene>
    <name evidence="9" type="ORF">FPAR1323_LOCUS5872</name>
</gene>
<evidence type="ECO:0000256" key="8">
    <source>
        <dbReference type="SAM" id="SignalP"/>
    </source>
</evidence>
<feature type="binding site" description="axial binding residue" evidence="7">
    <location>
        <position position="82"/>
    </location>
    <ligand>
        <name>chlorophyll b</name>
        <dbReference type="ChEBI" id="CHEBI:61721"/>
        <label>1</label>
    </ligand>
    <ligandPart>
        <name>Mg</name>
        <dbReference type="ChEBI" id="CHEBI:25107"/>
    </ligandPart>
</feature>
<keyword evidence="4" id="KW-0150">Chloroplast</keyword>
<evidence type="ECO:0000256" key="2">
    <source>
        <dbReference type="ARBA" id="ARBA00004229"/>
    </source>
</evidence>
<organism evidence="9">
    <name type="scientific">Florenciella parvula</name>
    <dbReference type="NCBI Taxonomy" id="236787"/>
    <lineage>
        <taxon>Eukaryota</taxon>
        <taxon>Sar</taxon>
        <taxon>Stramenopiles</taxon>
        <taxon>Ochrophyta</taxon>
        <taxon>Dictyochophyceae</taxon>
        <taxon>Florenciellales</taxon>
        <taxon>Florenciella</taxon>
    </lineage>
</organism>
<feature type="binding site" evidence="7">
    <location>
        <position position="77"/>
    </location>
    <ligand>
        <name>chlorophyll a</name>
        <dbReference type="ChEBI" id="CHEBI:58416"/>
        <label>1</label>
    </ligand>
</feature>
<feature type="binding site" evidence="7">
    <location>
        <position position="187"/>
    </location>
    <ligand>
        <name>chlorophyll a</name>
        <dbReference type="ChEBI" id="CHEBI:58416"/>
        <label>1</label>
    </ligand>
</feature>